<gene>
    <name evidence="3" type="ORF">BUALT_Bualt16G0004500</name>
</gene>
<dbReference type="Pfam" id="PF07859">
    <property type="entry name" value="Abhydrolase_3"/>
    <property type="match status" value="1"/>
</dbReference>
<dbReference type="Gene3D" id="3.40.50.1820">
    <property type="entry name" value="alpha/beta hydrolase"/>
    <property type="match status" value="1"/>
</dbReference>
<feature type="domain" description="Alpha/beta hydrolase fold-3" evidence="2">
    <location>
        <begin position="2"/>
        <end position="92"/>
    </location>
</feature>
<protein>
    <recommendedName>
        <fullName evidence="2">Alpha/beta hydrolase fold-3 domain-containing protein</fullName>
    </recommendedName>
</protein>
<keyword evidence="4" id="KW-1185">Reference proteome</keyword>
<name>A0AAV6W5P1_9LAMI</name>
<evidence type="ECO:0000313" key="3">
    <source>
        <dbReference type="EMBL" id="KAG8366791.1"/>
    </source>
</evidence>
<evidence type="ECO:0000313" key="4">
    <source>
        <dbReference type="Proteomes" id="UP000826271"/>
    </source>
</evidence>
<organism evidence="3 4">
    <name type="scientific">Buddleja alternifolia</name>
    <dbReference type="NCBI Taxonomy" id="168488"/>
    <lineage>
        <taxon>Eukaryota</taxon>
        <taxon>Viridiplantae</taxon>
        <taxon>Streptophyta</taxon>
        <taxon>Embryophyta</taxon>
        <taxon>Tracheophyta</taxon>
        <taxon>Spermatophyta</taxon>
        <taxon>Magnoliopsida</taxon>
        <taxon>eudicotyledons</taxon>
        <taxon>Gunneridae</taxon>
        <taxon>Pentapetalae</taxon>
        <taxon>asterids</taxon>
        <taxon>lamiids</taxon>
        <taxon>Lamiales</taxon>
        <taxon>Scrophulariaceae</taxon>
        <taxon>Buddlejeae</taxon>
        <taxon>Buddleja</taxon>
    </lineage>
</organism>
<sequence>MYPAAFEDGLKVRQWLSKQAKLAECGKSLGSSKGGGADLRKSEGNWRVADAFGASLVEPWLAAHGGPSRCVLLGVSSGGNIVDYGARKAVDACNLLDLVKMVSQRNMNGREIAIAYLEEEHKVNGDAQVLEYKDAVHEFAPLDMLLETPQAHACAEDIAIWVKKYISIRGEEFSF</sequence>
<dbReference type="InterPro" id="IPR013094">
    <property type="entry name" value="AB_hydrolase_3"/>
</dbReference>
<reference evidence="3" key="1">
    <citation type="submission" date="2019-10" db="EMBL/GenBank/DDBJ databases">
        <authorList>
            <person name="Zhang R."/>
            <person name="Pan Y."/>
            <person name="Wang J."/>
            <person name="Ma R."/>
            <person name="Yu S."/>
        </authorList>
    </citation>
    <scope>NUCLEOTIDE SEQUENCE</scope>
    <source>
        <strain evidence="3">LA-IB0</strain>
        <tissue evidence="3">Leaf</tissue>
    </source>
</reference>
<dbReference type="SUPFAM" id="SSF53474">
    <property type="entry name" value="alpha/beta-Hydrolases"/>
    <property type="match status" value="1"/>
</dbReference>
<evidence type="ECO:0000259" key="2">
    <source>
        <dbReference type="Pfam" id="PF07859"/>
    </source>
</evidence>
<comment type="similarity">
    <text evidence="1">Belongs to the 'GDXG' lipolytic enzyme family.</text>
</comment>
<dbReference type="GO" id="GO:0016787">
    <property type="term" value="F:hydrolase activity"/>
    <property type="evidence" value="ECO:0007669"/>
    <property type="project" value="InterPro"/>
</dbReference>
<dbReference type="AlphaFoldDB" id="A0AAV6W5P1"/>
<dbReference type="Proteomes" id="UP000826271">
    <property type="component" value="Unassembled WGS sequence"/>
</dbReference>
<comment type="caution">
    <text evidence="3">The sequence shown here is derived from an EMBL/GenBank/DDBJ whole genome shotgun (WGS) entry which is preliminary data.</text>
</comment>
<evidence type="ECO:0000256" key="1">
    <source>
        <dbReference type="ARBA" id="ARBA00010515"/>
    </source>
</evidence>
<proteinExistence type="inferred from homology"/>
<dbReference type="EMBL" id="WHWC01000016">
    <property type="protein sequence ID" value="KAG8366791.1"/>
    <property type="molecule type" value="Genomic_DNA"/>
</dbReference>
<dbReference type="InterPro" id="IPR029058">
    <property type="entry name" value="AB_hydrolase_fold"/>
</dbReference>
<accession>A0AAV6W5P1</accession>